<dbReference type="InterPro" id="IPR018669">
    <property type="entry name" value="Toxin_HigB"/>
</dbReference>
<name>A0A1N7P802_9BACT</name>
<accession>A0A1N7P802</accession>
<keyword evidence="2" id="KW-1185">Reference proteome</keyword>
<dbReference type="EMBL" id="FTOR01000003">
    <property type="protein sequence ID" value="SIT06680.1"/>
    <property type="molecule type" value="Genomic_DNA"/>
</dbReference>
<dbReference type="Proteomes" id="UP000186917">
    <property type="component" value="Unassembled WGS sequence"/>
</dbReference>
<sequence>MKVHLIRRETIEYFATKNTQSRTSFREFLTKLKYADWENPLDILETFPSTDLLGNGSSRAVMDIGGNNYRMIIKYAFGDKQVHLFICWIGTHAEYSKLCADKEQFNISQY</sequence>
<dbReference type="GO" id="GO:0004519">
    <property type="term" value="F:endonuclease activity"/>
    <property type="evidence" value="ECO:0007669"/>
    <property type="project" value="UniProtKB-KW"/>
</dbReference>
<keyword evidence="1" id="KW-0378">Hydrolase</keyword>
<proteinExistence type="predicted"/>
<keyword evidence="1" id="KW-0255">Endonuclease</keyword>
<dbReference type="Pfam" id="PF09907">
    <property type="entry name" value="HigB_toxin"/>
    <property type="match status" value="1"/>
</dbReference>
<gene>
    <name evidence="1" type="ORF">SAMN05421788_103271</name>
</gene>
<reference evidence="2" key="1">
    <citation type="submission" date="2017-01" db="EMBL/GenBank/DDBJ databases">
        <authorList>
            <person name="Varghese N."/>
            <person name="Submissions S."/>
        </authorList>
    </citation>
    <scope>NUCLEOTIDE SEQUENCE [LARGE SCALE GENOMIC DNA]</scope>
    <source>
        <strain evidence="2">DSM 21054</strain>
    </source>
</reference>
<dbReference type="STRING" id="477680.SAMN05421788_103271"/>
<dbReference type="AlphaFoldDB" id="A0A1N7P802"/>
<dbReference type="OrthoDB" id="9799912at2"/>
<dbReference type="RefSeq" id="WP_076379059.1">
    <property type="nucleotide sequence ID" value="NZ_AP017422.1"/>
</dbReference>
<dbReference type="GO" id="GO:0003723">
    <property type="term" value="F:RNA binding"/>
    <property type="evidence" value="ECO:0007669"/>
    <property type="project" value="InterPro"/>
</dbReference>
<keyword evidence="1" id="KW-0540">Nuclease</keyword>
<evidence type="ECO:0000313" key="2">
    <source>
        <dbReference type="Proteomes" id="UP000186917"/>
    </source>
</evidence>
<organism evidence="1 2">
    <name type="scientific">Filimonas lacunae</name>
    <dbReference type="NCBI Taxonomy" id="477680"/>
    <lineage>
        <taxon>Bacteria</taxon>
        <taxon>Pseudomonadati</taxon>
        <taxon>Bacteroidota</taxon>
        <taxon>Chitinophagia</taxon>
        <taxon>Chitinophagales</taxon>
        <taxon>Chitinophagaceae</taxon>
        <taxon>Filimonas</taxon>
    </lineage>
</organism>
<protein>
    <submittedName>
        <fullName evidence="1">mRNA-degrading endonuclease (mRNA interferase) HigB, toxic component of the HigAB toxin-antitoxin module</fullName>
    </submittedName>
</protein>
<dbReference type="GO" id="GO:0110001">
    <property type="term" value="C:toxin-antitoxin complex"/>
    <property type="evidence" value="ECO:0007669"/>
    <property type="project" value="InterPro"/>
</dbReference>
<evidence type="ECO:0000313" key="1">
    <source>
        <dbReference type="EMBL" id="SIT06680.1"/>
    </source>
</evidence>